<feature type="transmembrane region" description="Helical" evidence="2">
    <location>
        <begin position="124"/>
        <end position="144"/>
    </location>
</feature>
<dbReference type="InterPro" id="IPR019051">
    <property type="entry name" value="Trp_biosyn_TM_oprn/chp"/>
</dbReference>
<keyword evidence="2" id="KW-1133">Transmembrane helix</keyword>
<reference evidence="3 4" key="1">
    <citation type="submission" date="2016-06" db="EMBL/GenBank/DDBJ databases">
        <authorList>
            <person name="Olsen C.W."/>
            <person name="Carey S."/>
            <person name="Hinshaw L."/>
            <person name="Karasin A.I."/>
        </authorList>
    </citation>
    <scope>NUCLEOTIDE SEQUENCE [LARGE SCALE GENOMIC DNA]</scope>
    <source>
        <strain evidence="3 4">LZ-22</strain>
    </source>
</reference>
<dbReference type="RefSeq" id="WP_175557411.1">
    <property type="nucleotide sequence ID" value="NZ_FMYF01000005.1"/>
</dbReference>
<organism evidence="3 4">
    <name type="scientific">Raineyella antarctica</name>
    <dbReference type="NCBI Taxonomy" id="1577474"/>
    <lineage>
        <taxon>Bacteria</taxon>
        <taxon>Bacillati</taxon>
        <taxon>Actinomycetota</taxon>
        <taxon>Actinomycetes</taxon>
        <taxon>Propionibacteriales</taxon>
        <taxon>Propionibacteriaceae</taxon>
        <taxon>Raineyella</taxon>
    </lineage>
</organism>
<keyword evidence="2" id="KW-0812">Transmembrane</keyword>
<gene>
    <name evidence="3" type="ORF">GA0111570_10542</name>
</gene>
<feature type="transmembrane region" description="Helical" evidence="2">
    <location>
        <begin position="75"/>
        <end position="92"/>
    </location>
</feature>
<name>A0A1G6GTN8_9ACTN</name>
<evidence type="ECO:0000313" key="3">
    <source>
        <dbReference type="EMBL" id="SDB85314.1"/>
    </source>
</evidence>
<dbReference type="Proteomes" id="UP000199086">
    <property type="component" value="Unassembled WGS sequence"/>
</dbReference>
<feature type="compositionally biased region" description="Basic and acidic residues" evidence="1">
    <location>
        <begin position="190"/>
        <end position="200"/>
    </location>
</feature>
<evidence type="ECO:0000256" key="1">
    <source>
        <dbReference type="SAM" id="MobiDB-lite"/>
    </source>
</evidence>
<protein>
    <submittedName>
        <fullName evidence="3">Trp region conserved hypothetical membrane protein</fullName>
    </submittedName>
</protein>
<proteinExistence type="predicted"/>
<keyword evidence="2" id="KW-0472">Membrane</keyword>
<accession>A0A1G6GTN8</accession>
<dbReference type="STRING" id="1577474.GA0111570_10542"/>
<sequence length="200" mass="20678">MTAATGRLLAYATLALGALVAFVTGAQPWWNAVVAEGRGPVSGNLSSGSLTQALAVVTVAGVLLSLTLAARGRQVLGAVLALAGSGMVWVGAARPRPSQDVVQQALRSFSLSVDGTLEATPWPWAYAAGGVLVAVGGVLLVVLAPRWGSRRSRFERGPVAVDLEDPTAIWKALDAGVDPTDQSAIASPEQVEKQDRKSQR</sequence>
<evidence type="ECO:0000313" key="4">
    <source>
        <dbReference type="Proteomes" id="UP000199086"/>
    </source>
</evidence>
<feature type="region of interest" description="Disordered" evidence="1">
    <location>
        <begin position="179"/>
        <end position="200"/>
    </location>
</feature>
<dbReference type="Pfam" id="PF09534">
    <property type="entry name" value="Trp_oprn_chp"/>
    <property type="match status" value="1"/>
</dbReference>
<feature type="transmembrane region" description="Helical" evidence="2">
    <location>
        <begin position="49"/>
        <end position="68"/>
    </location>
</feature>
<keyword evidence="4" id="KW-1185">Reference proteome</keyword>
<evidence type="ECO:0000256" key="2">
    <source>
        <dbReference type="SAM" id="Phobius"/>
    </source>
</evidence>
<dbReference type="AlphaFoldDB" id="A0A1G6GTN8"/>
<dbReference type="EMBL" id="FMYF01000005">
    <property type="protein sequence ID" value="SDB85314.1"/>
    <property type="molecule type" value="Genomic_DNA"/>
</dbReference>